<feature type="compositionally biased region" description="Basic and acidic residues" evidence="1">
    <location>
        <begin position="129"/>
        <end position="141"/>
    </location>
</feature>
<gene>
    <name evidence="2" type="ORF">C8F04DRAFT_1141478</name>
</gene>
<dbReference type="EMBL" id="JARJCM010000237">
    <property type="protein sequence ID" value="KAJ7021260.1"/>
    <property type="molecule type" value="Genomic_DNA"/>
</dbReference>
<comment type="caution">
    <text evidence="2">The sequence shown here is derived from an EMBL/GenBank/DDBJ whole genome shotgun (WGS) entry which is preliminary data.</text>
</comment>
<evidence type="ECO:0000313" key="2">
    <source>
        <dbReference type="EMBL" id="KAJ7021260.1"/>
    </source>
</evidence>
<sequence length="212" mass="23876">MQNPFSGTTAIFSESVPDHIKELFCTLFKNGGRMPNGSTRPMWYIAAGLDDEKFIKQYYAQDLMVMTMEVIHETVKEPTYKPNFAVALDQYGDVVPASVVFDLDNPKFSTHNLIRRPQTPPSPFSPRAAEVRFPRPEGDAQKRKRTTGVAEGPSNTPLVPIKVEAASEPTLSRRPRKKMKEALDFTGDDSNSDDEIMESVHASSRYWAERGY</sequence>
<feature type="compositionally biased region" description="Acidic residues" evidence="1">
    <location>
        <begin position="186"/>
        <end position="197"/>
    </location>
</feature>
<proteinExistence type="predicted"/>
<feature type="region of interest" description="Disordered" evidence="1">
    <location>
        <begin position="111"/>
        <end position="212"/>
    </location>
</feature>
<organism evidence="2 3">
    <name type="scientific">Mycena alexandri</name>
    <dbReference type="NCBI Taxonomy" id="1745969"/>
    <lineage>
        <taxon>Eukaryota</taxon>
        <taxon>Fungi</taxon>
        <taxon>Dikarya</taxon>
        <taxon>Basidiomycota</taxon>
        <taxon>Agaricomycotina</taxon>
        <taxon>Agaricomycetes</taxon>
        <taxon>Agaricomycetidae</taxon>
        <taxon>Agaricales</taxon>
        <taxon>Marasmiineae</taxon>
        <taxon>Mycenaceae</taxon>
        <taxon>Mycena</taxon>
    </lineage>
</organism>
<dbReference type="Proteomes" id="UP001218188">
    <property type="component" value="Unassembled WGS sequence"/>
</dbReference>
<dbReference type="AlphaFoldDB" id="A0AAD6WQF2"/>
<keyword evidence="3" id="KW-1185">Reference proteome</keyword>
<accession>A0AAD6WQF2</accession>
<reference evidence="2" key="1">
    <citation type="submission" date="2023-03" db="EMBL/GenBank/DDBJ databases">
        <title>Massive genome expansion in bonnet fungi (Mycena s.s.) driven by repeated elements and novel gene families across ecological guilds.</title>
        <authorList>
            <consortium name="Lawrence Berkeley National Laboratory"/>
            <person name="Harder C.B."/>
            <person name="Miyauchi S."/>
            <person name="Viragh M."/>
            <person name="Kuo A."/>
            <person name="Thoen E."/>
            <person name="Andreopoulos B."/>
            <person name="Lu D."/>
            <person name="Skrede I."/>
            <person name="Drula E."/>
            <person name="Henrissat B."/>
            <person name="Morin E."/>
            <person name="Kohler A."/>
            <person name="Barry K."/>
            <person name="LaButti K."/>
            <person name="Morin E."/>
            <person name="Salamov A."/>
            <person name="Lipzen A."/>
            <person name="Mereny Z."/>
            <person name="Hegedus B."/>
            <person name="Baldrian P."/>
            <person name="Stursova M."/>
            <person name="Weitz H."/>
            <person name="Taylor A."/>
            <person name="Grigoriev I.V."/>
            <person name="Nagy L.G."/>
            <person name="Martin F."/>
            <person name="Kauserud H."/>
        </authorList>
    </citation>
    <scope>NUCLEOTIDE SEQUENCE</scope>
    <source>
        <strain evidence="2">CBHHK200</strain>
    </source>
</reference>
<protein>
    <submittedName>
        <fullName evidence="2">Uncharacterized protein</fullName>
    </submittedName>
</protein>
<evidence type="ECO:0000313" key="3">
    <source>
        <dbReference type="Proteomes" id="UP001218188"/>
    </source>
</evidence>
<evidence type="ECO:0000256" key="1">
    <source>
        <dbReference type="SAM" id="MobiDB-lite"/>
    </source>
</evidence>
<name>A0AAD6WQF2_9AGAR</name>